<dbReference type="InterPro" id="IPR001753">
    <property type="entry name" value="Enoyl-CoA_hydra/iso"/>
</dbReference>
<evidence type="ECO:0000256" key="1">
    <source>
        <dbReference type="ARBA" id="ARBA00005254"/>
    </source>
</evidence>
<dbReference type="PANTHER" id="PTHR11941">
    <property type="entry name" value="ENOYL-COA HYDRATASE-RELATED"/>
    <property type="match status" value="1"/>
</dbReference>
<dbReference type="Pfam" id="PF00378">
    <property type="entry name" value="ECH_1"/>
    <property type="match status" value="1"/>
</dbReference>
<reference evidence="4" key="1">
    <citation type="submission" date="2020-05" db="EMBL/GenBank/DDBJ databases">
        <title>Sulfur intermediates as new biogeochemical hubs in an aquatic model microbial ecosystem.</title>
        <authorList>
            <person name="Vigneron A."/>
        </authorList>
    </citation>
    <scope>NUCLEOTIDE SEQUENCE</scope>
    <source>
        <strain evidence="4">Bin.250</strain>
    </source>
</reference>
<dbReference type="SUPFAM" id="SSF52096">
    <property type="entry name" value="ClpP/crotonase"/>
    <property type="match status" value="1"/>
</dbReference>
<dbReference type="PROSITE" id="PS00166">
    <property type="entry name" value="ENOYL_COA_HYDRATASE"/>
    <property type="match status" value="1"/>
</dbReference>
<proteinExistence type="inferred from homology"/>
<sequence length="270" mass="29343">MSSNDLQVISYEIIEVERQGHVTFVKLNRPAALNALNTGLMRDIEQVSRGFIDDEQTRVVVFVGNGKHFSAGADLKAPNVEPRPTMVMRRRQHGLGARMIRAILEIPQVTIAAIQGAALGGGVCIPTACDFRIGAADCFCGYPEVNLGINLAWHALPLCVRLVGPARAKRMIMLGEREDAQTLLEWGFLDQVVPAEQLQSAALAMAEKYAGQPPVAVQMIKQSINAVSASMDDAMMHMDADQNILTTLTDDRAEGIAAFFAKRPAIFKGD</sequence>
<evidence type="ECO:0000256" key="2">
    <source>
        <dbReference type="ARBA" id="ARBA00023239"/>
    </source>
</evidence>
<evidence type="ECO:0000313" key="5">
    <source>
        <dbReference type="Proteomes" id="UP000754644"/>
    </source>
</evidence>
<comment type="similarity">
    <text evidence="1 3">Belongs to the enoyl-CoA hydratase/isomerase family.</text>
</comment>
<accession>A0A973AAC5</accession>
<dbReference type="InterPro" id="IPR018376">
    <property type="entry name" value="Enoyl-CoA_hyd/isom_CS"/>
</dbReference>
<protein>
    <submittedName>
        <fullName evidence="4">Enoyl-CoA hydratase/isomerase family protein</fullName>
    </submittedName>
</protein>
<comment type="caution">
    <text evidence="4">The sequence shown here is derived from an EMBL/GenBank/DDBJ whole genome shotgun (WGS) entry which is preliminary data.</text>
</comment>
<dbReference type="InterPro" id="IPR029045">
    <property type="entry name" value="ClpP/crotonase-like_dom_sf"/>
</dbReference>
<gene>
    <name evidence="4" type="ORF">HQ497_15195</name>
</gene>
<keyword evidence="2" id="KW-0456">Lyase</keyword>
<dbReference type="PANTHER" id="PTHR11941:SF54">
    <property type="entry name" value="ENOYL-COA HYDRATASE, MITOCHONDRIAL"/>
    <property type="match status" value="1"/>
</dbReference>
<dbReference type="EMBL" id="JABMOJ010000566">
    <property type="protein sequence ID" value="NQV66703.1"/>
    <property type="molecule type" value="Genomic_DNA"/>
</dbReference>
<evidence type="ECO:0000313" key="4">
    <source>
        <dbReference type="EMBL" id="NQV66703.1"/>
    </source>
</evidence>
<dbReference type="GO" id="GO:0016829">
    <property type="term" value="F:lyase activity"/>
    <property type="evidence" value="ECO:0007669"/>
    <property type="project" value="UniProtKB-KW"/>
</dbReference>
<dbReference type="AlphaFoldDB" id="A0A973AAC5"/>
<name>A0A973AAC5_9GAMM</name>
<organism evidence="4 5">
    <name type="scientific">SAR86 cluster bacterium</name>
    <dbReference type="NCBI Taxonomy" id="2030880"/>
    <lineage>
        <taxon>Bacteria</taxon>
        <taxon>Pseudomonadati</taxon>
        <taxon>Pseudomonadota</taxon>
        <taxon>Gammaproteobacteria</taxon>
        <taxon>SAR86 cluster</taxon>
    </lineage>
</organism>
<dbReference type="InterPro" id="IPR014748">
    <property type="entry name" value="Enoyl-CoA_hydra_C"/>
</dbReference>
<dbReference type="Gene3D" id="1.10.12.10">
    <property type="entry name" value="Lyase 2-enoyl-coa Hydratase, Chain A, domain 2"/>
    <property type="match status" value="1"/>
</dbReference>
<dbReference type="Proteomes" id="UP000754644">
    <property type="component" value="Unassembled WGS sequence"/>
</dbReference>
<dbReference type="GO" id="GO:0006635">
    <property type="term" value="P:fatty acid beta-oxidation"/>
    <property type="evidence" value="ECO:0007669"/>
    <property type="project" value="TreeGrafter"/>
</dbReference>
<dbReference type="Gene3D" id="3.90.226.10">
    <property type="entry name" value="2-enoyl-CoA Hydratase, Chain A, domain 1"/>
    <property type="match status" value="1"/>
</dbReference>
<evidence type="ECO:0000256" key="3">
    <source>
        <dbReference type="RuleBase" id="RU003707"/>
    </source>
</evidence>
<dbReference type="CDD" id="cd06558">
    <property type="entry name" value="crotonase-like"/>
    <property type="match status" value="1"/>
</dbReference>